<dbReference type="Proteomes" id="UP000291819">
    <property type="component" value="Unassembled WGS sequence"/>
</dbReference>
<keyword evidence="3" id="KW-0378">Hydrolase</keyword>
<evidence type="ECO:0000313" key="4">
    <source>
        <dbReference type="Proteomes" id="UP000291819"/>
    </source>
</evidence>
<dbReference type="Gene3D" id="2.60.120.200">
    <property type="match status" value="1"/>
</dbReference>
<dbReference type="Gene3D" id="2.60.120.260">
    <property type="entry name" value="Galactose-binding domain-like"/>
    <property type="match status" value="1"/>
</dbReference>
<dbReference type="GO" id="GO:0005975">
    <property type="term" value="P:carbohydrate metabolic process"/>
    <property type="evidence" value="ECO:0007669"/>
    <property type="project" value="InterPro"/>
</dbReference>
<dbReference type="RefSeq" id="WP_131029251.1">
    <property type="nucleotide sequence ID" value="NZ_SIXF01000004.1"/>
</dbReference>
<dbReference type="Pfam" id="PF00722">
    <property type="entry name" value="Glyco_hydro_16"/>
    <property type="match status" value="1"/>
</dbReference>
<reference evidence="3 4" key="1">
    <citation type="submission" date="2019-02" db="EMBL/GenBank/DDBJ databases">
        <title>Pedobacter kyonggii whole genome sequence analysis.</title>
        <authorList>
            <person name="Dahal R.H."/>
        </authorList>
    </citation>
    <scope>NUCLEOTIDE SEQUENCE [LARGE SCALE GENOMIC DNA]</scope>
    <source>
        <strain evidence="3 4">K-4-11-1</strain>
    </source>
</reference>
<protein>
    <submittedName>
        <fullName evidence="3">Glycosyl hydrolase family protein</fullName>
    </submittedName>
</protein>
<name>A0A4Q9HFJ2_9SPHI</name>
<organism evidence="3 4">
    <name type="scientific">Pedobacter kyonggii</name>
    <dbReference type="NCBI Taxonomy" id="1926871"/>
    <lineage>
        <taxon>Bacteria</taxon>
        <taxon>Pseudomonadati</taxon>
        <taxon>Bacteroidota</taxon>
        <taxon>Sphingobacteriia</taxon>
        <taxon>Sphingobacteriales</taxon>
        <taxon>Sphingobacteriaceae</taxon>
        <taxon>Pedobacter</taxon>
    </lineage>
</organism>
<dbReference type="PROSITE" id="PS51762">
    <property type="entry name" value="GH16_2"/>
    <property type="match status" value="1"/>
</dbReference>
<dbReference type="OrthoDB" id="740055at2"/>
<dbReference type="InterPro" id="IPR013320">
    <property type="entry name" value="ConA-like_dom_sf"/>
</dbReference>
<dbReference type="GO" id="GO:0004553">
    <property type="term" value="F:hydrolase activity, hydrolyzing O-glycosyl compounds"/>
    <property type="evidence" value="ECO:0007669"/>
    <property type="project" value="InterPro"/>
</dbReference>
<dbReference type="AlphaFoldDB" id="A0A4Q9HFJ2"/>
<comment type="caution">
    <text evidence="3">The sequence shown here is derived from an EMBL/GenBank/DDBJ whole genome shotgun (WGS) entry which is preliminary data.</text>
</comment>
<evidence type="ECO:0000256" key="1">
    <source>
        <dbReference type="ARBA" id="ARBA00006865"/>
    </source>
</evidence>
<keyword evidence="4" id="KW-1185">Reference proteome</keyword>
<dbReference type="InterPro" id="IPR000757">
    <property type="entry name" value="Beta-glucanase-like"/>
</dbReference>
<dbReference type="CDD" id="cd08023">
    <property type="entry name" value="GH16_laminarinase_like"/>
    <property type="match status" value="1"/>
</dbReference>
<proteinExistence type="inferred from homology"/>
<feature type="domain" description="GH16" evidence="2">
    <location>
        <begin position="11"/>
        <end position="274"/>
    </location>
</feature>
<comment type="similarity">
    <text evidence="1">Belongs to the glycosyl hydrolase 16 family.</text>
</comment>
<evidence type="ECO:0000313" key="3">
    <source>
        <dbReference type="EMBL" id="TBO43603.1"/>
    </source>
</evidence>
<dbReference type="SUPFAM" id="SSF49899">
    <property type="entry name" value="Concanavalin A-like lectins/glucanases"/>
    <property type="match status" value="1"/>
</dbReference>
<sequence>MKRALLLPLGDHWPFYEIYSKIAIRAYKNIIFCLILAFSLLSAFSVNAQAPTGYSLAWSDEFNTASLDTTLWKYRTGVAGTSYLKPENVVLENGKIRINLKKETYGGKAYTAGGIITKTPRRYGYYEVSVKIDGGYGWHEAFWSSWKSGFDDLNPAYDNMDKLEIDCFEHYADYANNYYTYGAIQWSPFTGNANRDYKTVAENLSSSYNVFGFEYTPDYLNYFYNGQLVKTVDTRKLPSHDLYLWLTCIANKPNATDSGAVFFDYLKCYEISPANYHLRKVAFIAHLDSLKLPLHSAASDLWIEAEDFKNKQNWTKELDENMVVLKGYTQRDATRDSTELTAITGIKIDSAGNYKLWVRSRDFTVGQGTRKFKVILNGQQVPGEFGNHGANGYAWQSAGTYYLPQGTTTLKLFDSSQNFARCDKFLLTSDTSFIPVGIGADSNVQHVVPSGSGEPFTPGNLVVLRIGDGLTALTSGNATSVFLDEYTSSGGLVRSIPMPVAATGTNKRLTLSVSAADKTEGYLTRSPDGKFLALAGYDAAPGLAGVSISASATVKRTIGIVDADGIVNTSTGLNTFSGVTIRSAVTSNGTDIWTTGGNNGIRYTTLGSATSIAITTPTARCLNIFNDQLYASTTATNLRIAQIGTGMPVTAGQTMTNLPGIATTSGSPYGIYMADLSSSVPGVDVMYVADDGTNALSKYSLVRETWVLNGKIGTATDLYRGLTGKQNGAEVVLYATRKNSGLTTGGEIVSITDTTGYNVNFAVPQVVLLASAPTNTIFRGIALAPDTTTAQTFSMLRSTIKTPQEKSAVLRVFCSNGSDDLLLVVTSKTKLQGPLRIVNLITRNVVYSGNLKTEAEKSSSIIKVKNLVPGYYSAAYTTSVGLIYCKFSYQ</sequence>
<accession>A0A4Q9HFJ2</accession>
<dbReference type="EMBL" id="SIXF01000004">
    <property type="protein sequence ID" value="TBO43603.1"/>
    <property type="molecule type" value="Genomic_DNA"/>
</dbReference>
<evidence type="ECO:0000259" key="2">
    <source>
        <dbReference type="PROSITE" id="PS51762"/>
    </source>
</evidence>
<gene>
    <name evidence="3" type="ORF">EYS08_06525</name>
</gene>